<dbReference type="PROSITE" id="PS50104">
    <property type="entry name" value="TIR"/>
    <property type="match status" value="1"/>
</dbReference>
<dbReference type="SMART" id="SM00255">
    <property type="entry name" value="TIR"/>
    <property type="match status" value="1"/>
</dbReference>
<accession>C9YZB1</accession>
<dbReference type="AlphaFoldDB" id="C9YZB1"/>
<feature type="compositionally biased region" description="Gly residues" evidence="1">
    <location>
        <begin position="177"/>
        <end position="189"/>
    </location>
</feature>
<dbReference type="Proteomes" id="UP000001444">
    <property type="component" value="Chromosome"/>
</dbReference>
<evidence type="ECO:0000313" key="4">
    <source>
        <dbReference type="Proteomes" id="UP000001444"/>
    </source>
</evidence>
<dbReference type="EMBL" id="FN554889">
    <property type="protein sequence ID" value="CBG70974.1"/>
    <property type="molecule type" value="Genomic_DNA"/>
</dbReference>
<dbReference type="InterPro" id="IPR000157">
    <property type="entry name" value="TIR_dom"/>
</dbReference>
<dbReference type="HOGENOM" id="CLU_1209268_0_0_11"/>
<dbReference type="InterPro" id="IPR035897">
    <property type="entry name" value="Toll_tir_struct_dom_sf"/>
</dbReference>
<dbReference type="eggNOG" id="COG1672">
    <property type="taxonomic scope" value="Bacteria"/>
</dbReference>
<organism evidence="3 4">
    <name type="scientific">Streptomyces scabiei (strain 87.22)</name>
    <dbReference type="NCBI Taxonomy" id="680198"/>
    <lineage>
        <taxon>Bacteria</taxon>
        <taxon>Bacillati</taxon>
        <taxon>Actinomycetota</taxon>
        <taxon>Actinomycetes</taxon>
        <taxon>Kitasatosporales</taxon>
        <taxon>Streptomycetaceae</taxon>
        <taxon>Streptomyces</taxon>
    </lineage>
</organism>
<proteinExistence type="predicted"/>
<feature type="region of interest" description="Disordered" evidence="1">
    <location>
        <begin position="161"/>
        <end position="229"/>
    </location>
</feature>
<dbReference type="STRING" id="680198.SCAB_38931"/>
<evidence type="ECO:0000256" key="1">
    <source>
        <dbReference type="SAM" id="MobiDB-lite"/>
    </source>
</evidence>
<feature type="domain" description="TIR" evidence="2">
    <location>
        <begin position="17"/>
        <end position="155"/>
    </location>
</feature>
<name>C9YZB1_STRSW</name>
<dbReference type="SUPFAM" id="SSF52200">
    <property type="entry name" value="Toll/Interleukin receptor TIR domain"/>
    <property type="match status" value="1"/>
</dbReference>
<sequence>MPFRRRHREAMPATSDPLCRVVITYARVEQHHRKTFRGHAADLERNGVEFFDDQDIPPGAPWETTLFDRLDRADIIVLLLSSHYVASDYCMEVEFPRAMRRWQAGECRLFPVNVAPFDLTQGSPLRQLQWIPSGKSVTEYGAAAAREWRKVTQELRRMTEGLGGAPAAGTPAAPHRTGGGARTPGGGPATPGNSITGSVVHGPAVQIGEFTGNLSIDSAQQPPADGPRS</sequence>
<dbReference type="GO" id="GO:0007165">
    <property type="term" value="P:signal transduction"/>
    <property type="evidence" value="ECO:0007669"/>
    <property type="project" value="InterPro"/>
</dbReference>
<feature type="compositionally biased region" description="Polar residues" evidence="1">
    <location>
        <begin position="212"/>
        <end position="221"/>
    </location>
</feature>
<gene>
    <name evidence="3" type="ordered locus">SCAB_38931</name>
</gene>
<reference evidence="3 4" key="1">
    <citation type="journal article" date="2010" name="Mol. Plant Microbe Interact.">
        <title>Streptomyces scabies 87-22 contains a coronafacic acid-like biosynthetic cluster that contributes to plant-microbe interactions.</title>
        <authorList>
            <person name="Bignell D.R."/>
            <person name="Seipke R.F."/>
            <person name="Huguet-Tapia J.C."/>
            <person name="Chambers A.H."/>
            <person name="Parry R.J."/>
            <person name="Loria R."/>
        </authorList>
    </citation>
    <scope>NUCLEOTIDE SEQUENCE [LARGE SCALE GENOMIC DNA]</scope>
    <source>
        <strain evidence="3 4">87.22</strain>
    </source>
</reference>
<protein>
    <recommendedName>
        <fullName evidence="2">TIR domain-containing protein</fullName>
    </recommendedName>
</protein>
<dbReference type="KEGG" id="scb:SCAB_38931"/>
<feature type="compositionally biased region" description="Low complexity" evidence="1">
    <location>
        <begin position="167"/>
        <end position="176"/>
    </location>
</feature>
<keyword evidence="4" id="KW-1185">Reference proteome</keyword>
<dbReference type="Pfam" id="PF13676">
    <property type="entry name" value="TIR_2"/>
    <property type="match status" value="1"/>
</dbReference>
<evidence type="ECO:0000259" key="2">
    <source>
        <dbReference type="PROSITE" id="PS50104"/>
    </source>
</evidence>
<dbReference type="Gene3D" id="3.40.50.10140">
    <property type="entry name" value="Toll/interleukin-1 receptor homology (TIR) domain"/>
    <property type="match status" value="1"/>
</dbReference>
<evidence type="ECO:0000313" key="3">
    <source>
        <dbReference type="EMBL" id="CBG70974.1"/>
    </source>
</evidence>